<keyword evidence="4" id="KW-0812">Transmembrane</keyword>
<evidence type="ECO:0000313" key="15">
    <source>
        <dbReference type="Proteomes" id="UP001204621"/>
    </source>
</evidence>
<dbReference type="InterPro" id="IPR006690">
    <property type="entry name" value="OMPA-like_CS"/>
</dbReference>
<accession>A0ABT2D1W4</accession>
<evidence type="ECO:0000259" key="13">
    <source>
        <dbReference type="PROSITE" id="PS51123"/>
    </source>
</evidence>
<feature type="compositionally biased region" description="Pro residues" evidence="11">
    <location>
        <begin position="185"/>
        <end position="219"/>
    </location>
</feature>
<dbReference type="PRINTS" id="PR01021">
    <property type="entry name" value="OMPADOMAIN"/>
</dbReference>
<dbReference type="InterPro" id="IPR006665">
    <property type="entry name" value="OmpA-like"/>
</dbReference>
<gene>
    <name evidence="14" type="ORF">NX778_19235</name>
</gene>
<keyword evidence="9" id="KW-0998">Cell outer membrane</keyword>
<dbReference type="Proteomes" id="UP001204621">
    <property type="component" value="Unassembled WGS sequence"/>
</dbReference>
<evidence type="ECO:0000256" key="5">
    <source>
        <dbReference type="ARBA" id="ARBA00022729"/>
    </source>
</evidence>
<protein>
    <submittedName>
        <fullName evidence="14">OmpA family protein</fullName>
    </submittedName>
</protein>
<evidence type="ECO:0000256" key="9">
    <source>
        <dbReference type="ARBA" id="ARBA00023237"/>
    </source>
</evidence>
<comment type="subcellular location">
    <subcellularLocation>
        <location evidence="1">Cell outer membrane</location>
        <topology evidence="1">Multi-pass membrane protein</topology>
    </subcellularLocation>
</comment>
<evidence type="ECO:0000256" key="3">
    <source>
        <dbReference type="ARBA" id="ARBA00022452"/>
    </source>
</evidence>
<feature type="signal peptide" evidence="12">
    <location>
        <begin position="1"/>
        <end position="22"/>
    </location>
</feature>
<organism evidence="14 15">
    <name type="scientific">Massilia terrae</name>
    <dbReference type="NCBI Taxonomy" id="1811224"/>
    <lineage>
        <taxon>Bacteria</taxon>
        <taxon>Pseudomonadati</taxon>
        <taxon>Pseudomonadota</taxon>
        <taxon>Betaproteobacteria</taxon>
        <taxon>Burkholderiales</taxon>
        <taxon>Oxalobacteraceae</taxon>
        <taxon>Telluria group</taxon>
        <taxon>Massilia</taxon>
    </lineage>
</organism>
<dbReference type="InterPro" id="IPR011250">
    <property type="entry name" value="OMP/PagP_B-barrel"/>
</dbReference>
<dbReference type="CDD" id="cd07185">
    <property type="entry name" value="OmpA_C-like"/>
    <property type="match status" value="1"/>
</dbReference>
<sequence>MNNMKKIALAAALACAAGTALAQEINPSWYVQGAAVWMDTDKSFGVDKNGWGGALRFGKPVNQWLDVQIGASHARANTDHNGDMWQTLYGVDALLMLSRDRIRPFVLLGVGGERDHVSRPLIGLRNDTSWYYQGGLGLQYSINDRWSAQADARWVRGNPDSSKFGFDKSLTRYVTFGLSYALQPPPAPPAPPAPPVVEQPAPTPAPTEAPPPPPPPPPARFEKVTLAAESLFAFDSAKLSQPQPKLDEIASTLQQNPSLTDITITGYTDRIGSSKYNHKLSERRANAVREYLMSKGVDGSRLKAVGRGEENAVVQCHQKKRSELIACLAPNRRVEVEQITIERKVQ</sequence>
<dbReference type="SUPFAM" id="SSF56925">
    <property type="entry name" value="OMPA-like"/>
    <property type="match status" value="1"/>
</dbReference>
<evidence type="ECO:0000256" key="6">
    <source>
        <dbReference type="ARBA" id="ARBA00023065"/>
    </source>
</evidence>
<keyword evidence="2" id="KW-0813">Transport</keyword>
<evidence type="ECO:0000256" key="4">
    <source>
        <dbReference type="ARBA" id="ARBA00022692"/>
    </source>
</evidence>
<feature type="region of interest" description="Disordered" evidence="11">
    <location>
        <begin position="185"/>
        <end position="220"/>
    </location>
</feature>
<feature type="domain" description="OmpA-like" evidence="13">
    <location>
        <begin position="219"/>
        <end position="342"/>
    </location>
</feature>
<feature type="chain" id="PRO_5045759851" evidence="12">
    <location>
        <begin position="23"/>
        <end position="346"/>
    </location>
</feature>
<dbReference type="EMBL" id="JANUGU010000007">
    <property type="protein sequence ID" value="MCS0660211.1"/>
    <property type="molecule type" value="Genomic_DNA"/>
</dbReference>
<dbReference type="PROSITE" id="PS01068">
    <property type="entry name" value="OMPA_1"/>
    <property type="match status" value="1"/>
</dbReference>
<keyword evidence="5 12" id="KW-0732">Signal</keyword>
<dbReference type="PANTHER" id="PTHR30329:SF21">
    <property type="entry name" value="LIPOPROTEIN YIAD-RELATED"/>
    <property type="match status" value="1"/>
</dbReference>
<proteinExistence type="predicted"/>
<dbReference type="InterPro" id="IPR027385">
    <property type="entry name" value="Beta-barrel_OMP"/>
</dbReference>
<evidence type="ECO:0000256" key="10">
    <source>
        <dbReference type="PROSITE-ProRule" id="PRU00473"/>
    </source>
</evidence>
<dbReference type="Gene3D" id="3.30.1330.60">
    <property type="entry name" value="OmpA-like domain"/>
    <property type="match status" value="1"/>
</dbReference>
<dbReference type="Gene3D" id="2.40.160.20">
    <property type="match status" value="1"/>
</dbReference>
<dbReference type="InterPro" id="IPR006664">
    <property type="entry name" value="OMP_bac"/>
</dbReference>
<dbReference type="SUPFAM" id="SSF103088">
    <property type="entry name" value="OmpA-like"/>
    <property type="match status" value="1"/>
</dbReference>
<evidence type="ECO:0000256" key="11">
    <source>
        <dbReference type="SAM" id="MobiDB-lite"/>
    </source>
</evidence>
<keyword evidence="3" id="KW-1134">Transmembrane beta strand</keyword>
<dbReference type="InterPro" id="IPR036737">
    <property type="entry name" value="OmpA-like_sf"/>
</dbReference>
<reference evidence="14 15" key="1">
    <citation type="submission" date="2022-08" db="EMBL/GenBank/DDBJ databases">
        <title>Reclassification of Massilia species as members of the genera Telluria, Duganella, Pseudoduganella, Mokoshia gen. nov. and Zemynaea gen. nov. using orthogonal and non-orthogonal genome-based approaches.</title>
        <authorList>
            <person name="Bowman J.P."/>
        </authorList>
    </citation>
    <scope>NUCLEOTIDE SEQUENCE [LARGE SCALE GENOMIC DNA]</scope>
    <source>
        <strain evidence="14 15">JCM 31606</strain>
    </source>
</reference>
<keyword evidence="6" id="KW-0406">Ion transport</keyword>
<dbReference type="Pfam" id="PF00691">
    <property type="entry name" value="OmpA"/>
    <property type="match status" value="1"/>
</dbReference>
<evidence type="ECO:0000256" key="1">
    <source>
        <dbReference type="ARBA" id="ARBA00004571"/>
    </source>
</evidence>
<evidence type="ECO:0000313" key="14">
    <source>
        <dbReference type="EMBL" id="MCS0660211.1"/>
    </source>
</evidence>
<evidence type="ECO:0000256" key="7">
    <source>
        <dbReference type="ARBA" id="ARBA00023114"/>
    </source>
</evidence>
<evidence type="ECO:0000256" key="2">
    <source>
        <dbReference type="ARBA" id="ARBA00022448"/>
    </source>
</evidence>
<comment type="caution">
    <text evidence="14">The sequence shown here is derived from an EMBL/GenBank/DDBJ whole genome shotgun (WGS) entry which is preliminary data.</text>
</comment>
<dbReference type="PROSITE" id="PS51123">
    <property type="entry name" value="OMPA_2"/>
    <property type="match status" value="1"/>
</dbReference>
<name>A0ABT2D1W4_9BURK</name>
<dbReference type="PANTHER" id="PTHR30329">
    <property type="entry name" value="STATOR ELEMENT OF FLAGELLAR MOTOR COMPLEX"/>
    <property type="match status" value="1"/>
</dbReference>
<dbReference type="InterPro" id="IPR050330">
    <property type="entry name" value="Bact_OuterMem_StrucFunc"/>
</dbReference>
<keyword evidence="7" id="KW-0626">Porin</keyword>
<evidence type="ECO:0000256" key="8">
    <source>
        <dbReference type="ARBA" id="ARBA00023136"/>
    </source>
</evidence>
<keyword evidence="8 10" id="KW-0472">Membrane</keyword>
<dbReference type="Pfam" id="PF13505">
    <property type="entry name" value="OMP_b-brl"/>
    <property type="match status" value="1"/>
</dbReference>
<keyword evidence="15" id="KW-1185">Reference proteome</keyword>
<evidence type="ECO:0000256" key="12">
    <source>
        <dbReference type="SAM" id="SignalP"/>
    </source>
</evidence>